<feature type="coiled-coil region" evidence="1">
    <location>
        <begin position="116"/>
        <end position="175"/>
    </location>
</feature>
<reference evidence="3" key="2">
    <citation type="submission" date="2020-09" db="EMBL/GenBank/DDBJ databases">
        <authorList>
            <person name="Wu Z."/>
        </authorList>
    </citation>
    <scope>NUCLEOTIDE SEQUENCE</scope>
    <source>
        <strain evidence="3">SC17</strain>
    </source>
</reference>
<evidence type="ECO:0000313" key="3">
    <source>
        <dbReference type="EMBL" id="MBD0834480.1"/>
    </source>
</evidence>
<comment type="caution">
    <text evidence="3">The sequence shown here is derived from an EMBL/GenBank/DDBJ whole genome shotgun (WGS) entry which is preliminary data.</text>
</comment>
<keyword evidence="2" id="KW-0812">Transmembrane</keyword>
<name>A0A8J6UA46_9FLAO</name>
<dbReference type="AlphaFoldDB" id="A0A8J6UA46"/>
<evidence type="ECO:0000256" key="1">
    <source>
        <dbReference type="SAM" id="Coils"/>
    </source>
</evidence>
<keyword evidence="1" id="KW-0175">Coiled coil</keyword>
<evidence type="ECO:0000313" key="4">
    <source>
        <dbReference type="Proteomes" id="UP000602057"/>
    </source>
</evidence>
<dbReference type="Proteomes" id="UP000602057">
    <property type="component" value="Unassembled WGS sequence"/>
</dbReference>
<organism evidence="3 4">
    <name type="scientific">Aestuariibaculum suncheonense</name>
    <dbReference type="NCBI Taxonomy" id="1028745"/>
    <lineage>
        <taxon>Bacteria</taxon>
        <taxon>Pseudomonadati</taxon>
        <taxon>Bacteroidota</taxon>
        <taxon>Flavobacteriia</taxon>
        <taxon>Flavobacteriales</taxon>
        <taxon>Flavobacteriaceae</taxon>
    </lineage>
</organism>
<keyword evidence="2" id="KW-0472">Membrane</keyword>
<gene>
    <name evidence="3" type="ORF">ICJ84_03415</name>
</gene>
<keyword evidence="4" id="KW-1185">Reference proteome</keyword>
<sequence>MSYNELKLEVENYSKKYGQILVGIHNDLVDYKNKVNSYSKETSESLIKCAEALNICEELKFSTQKIFEKIEGYDLNIKKNINSHQKTLSQYKTELNEKFDLLEGYIHDFEQGIKIIDELKIENLELNKKISSIDSKYKIHSDNFKKSISGLEDDLEEAKEELKEKENKIKKLESYRLISVFAISLLYVLFIIKFII</sequence>
<accession>A0A8J6UA46</accession>
<protein>
    <submittedName>
        <fullName evidence="3">Uncharacterized protein</fullName>
    </submittedName>
</protein>
<feature type="transmembrane region" description="Helical" evidence="2">
    <location>
        <begin position="175"/>
        <end position="195"/>
    </location>
</feature>
<proteinExistence type="predicted"/>
<evidence type="ECO:0000256" key="2">
    <source>
        <dbReference type="SAM" id="Phobius"/>
    </source>
</evidence>
<dbReference type="RefSeq" id="WP_188214951.1">
    <property type="nucleotide sequence ID" value="NZ_BAABGH010000004.1"/>
</dbReference>
<dbReference type="EMBL" id="JACVXC010000001">
    <property type="protein sequence ID" value="MBD0834480.1"/>
    <property type="molecule type" value="Genomic_DNA"/>
</dbReference>
<reference evidence="3" key="1">
    <citation type="journal article" date="2013" name="Int. J. Syst. Evol. Microbiol.">
        <title>Aestuariibaculum suncheonense gen. nov., sp. nov., a marine bacterium of the family Flavobacteriaceae isolated from a tidal flat and emended descriptions of the genera Gaetbulibacter and Tamlana.</title>
        <authorList>
            <person name="Jeong S.H."/>
            <person name="Park M.S."/>
            <person name="Jin H.M."/>
            <person name="Lee K."/>
            <person name="Park W."/>
            <person name="Jeon C.O."/>
        </authorList>
    </citation>
    <scope>NUCLEOTIDE SEQUENCE</scope>
    <source>
        <strain evidence="3">SC17</strain>
    </source>
</reference>
<keyword evidence="2" id="KW-1133">Transmembrane helix</keyword>